<keyword evidence="3" id="KW-1185">Reference proteome</keyword>
<dbReference type="AlphaFoldDB" id="A0A060M1Q9"/>
<organism evidence="2 3">
    <name type="scientific">Shouchella lehensis G1</name>
    <dbReference type="NCBI Taxonomy" id="1246626"/>
    <lineage>
        <taxon>Bacteria</taxon>
        <taxon>Bacillati</taxon>
        <taxon>Bacillota</taxon>
        <taxon>Bacilli</taxon>
        <taxon>Bacillales</taxon>
        <taxon>Bacillaceae</taxon>
        <taxon>Shouchella</taxon>
    </lineage>
</organism>
<dbReference type="PATRIC" id="fig|1246626.3.peg.3824"/>
<dbReference type="SUPFAM" id="SSF51445">
    <property type="entry name" value="(Trans)glycosidases"/>
    <property type="match status" value="1"/>
</dbReference>
<dbReference type="RefSeq" id="WP_244877264.1">
    <property type="nucleotide sequence ID" value="NZ_CP003923.1"/>
</dbReference>
<dbReference type="STRING" id="1246626.BleG1_3830"/>
<name>A0A060M1Q9_9BACI</name>
<gene>
    <name evidence="2" type="ORF">BleG1_3830</name>
</gene>
<accession>A0A060M1Q9</accession>
<dbReference type="eggNOG" id="COG3858">
    <property type="taxonomic scope" value="Bacteria"/>
</dbReference>
<evidence type="ECO:0000313" key="3">
    <source>
        <dbReference type="Proteomes" id="UP000027142"/>
    </source>
</evidence>
<proteinExistence type="predicted"/>
<protein>
    <recommendedName>
        <fullName evidence="1">GH18 domain-containing protein</fullName>
    </recommendedName>
</protein>
<evidence type="ECO:0000313" key="2">
    <source>
        <dbReference type="EMBL" id="AIC96377.1"/>
    </source>
</evidence>
<evidence type="ECO:0000259" key="1">
    <source>
        <dbReference type="Pfam" id="PF00704"/>
    </source>
</evidence>
<dbReference type="GO" id="GO:0005975">
    <property type="term" value="P:carbohydrate metabolic process"/>
    <property type="evidence" value="ECO:0007669"/>
    <property type="project" value="InterPro"/>
</dbReference>
<dbReference type="InterPro" id="IPR001223">
    <property type="entry name" value="Glyco_hydro18_cat"/>
</dbReference>
<feature type="domain" description="GH18" evidence="1">
    <location>
        <begin position="126"/>
        <end position="336"/>
    </location>
</feature>
<dbReference type="Pfam" id="PF00704">
    <property type="entry name" value="Glyco_hydro_18"/>
    <property type="match status" value="1"/>
</dbReference>
<dbReference type="KEGG" id="ble:BleG1_3830"/>
<dbReference type="Gene3D" id="3.20.20.80">
    <property type="entry name" value="Glycosidases"/>
    <property type="match status" value="1"/>
</dbReference>
<reference evidence="2 3" key="1">
    <citation type="journal article" date="2014" name="Gene">
        <title>A comparative genomic analysis of the alkalitolerant soil bacterium Bacillus lehensis G1.</title>
        <authorList>
            <person name="Noor Y.M."/>
            <person name="Samsulrizal N.H."/>
            <person name="Jema'on N.A."/>
            <person name="Low K.O."/>
            <person name="Ramli A.N."/>
            <person name="Alias N.I."/>
            <person name="Damis S.I."/>
            <person name="Fuzi S.F."/>
            <person name="Isa M.N."/>
            <person name="Murad A.M."/>
            <person name="Raih M.F."/>
            <person name="Bakar F.D."/>
            <person name="Najimudin N."/>
            <person name="Mahadi N.M."/>
            <person name="Illias R.M."/>
        </authorList>
    </citation>
    <scope>NUCLEOTIDE SEQUENCE [LARGE SCALE GENOMIC DNA]</scope>
    <source>
        <strain evidence="2 3">G1</strain>
    </source>
</reference>
<sequence>MSMQFMSWSLNEPSNAQFLEFAKEEEAGEWTIMNRDAYLDWPGDQRNFWTAFQEHNEKIASFGLHDFGVRENGTVYHYKAGTSYPVLNQDGAIQYWARNSLLYLMDHYPNVEWFLQAICFGSPVETMLDQEENQSTFIRQFRSIVSQYMTRFPGRIKGIEIDFEKSSSRPREAREAEKYRDFLARVKNEIAIPLQLKVRVNLHAMTGDFAPYWYQWTDYRTLAEGRDERGQMICDEWQIMSYDFAHNNSAPGPSTPVWWLKQVLAHVQNVFPSESVWIGNAAYGRRWPLESKRSGTAVRYWQMLMWQNGIFKHHIGRDPETDAFTWVDQSYVPYTGLHDEESGYQQTFSHCYDRFRVAYADLLPYNNRPVIYRSTYQGTEYITSYSKHQRATFEHVHAVLHQPTQLTGNATRTNTTWRSEQFSQTFQGVAVGDARYLADHDLERCVKDVDAGRAVYRFTLPAAGTYELIAPVYFPYLNPKIHLLVNGTPYVIGEGIPSWYPFLVNPDRHFYHCGTFSFTEGENEIVVTGTEDSAQLLGLVLSTGFSHNMSGGMVQYNVNLQPPKKRGTVTEGIVNQVEAKMPKKMALTAELLRRPPRPAIFWEDLFGSHVVYDESGNQEKVNLAETNYYLQAGTQVVHGGNYENRQCISSRKAVGYSSGEWVPYRENFVETDARGRQNQLLLNKRLHFFPHLEADLSLWDRGSAGIRFMASNVGATNDGYLFLLDAVQQQFLLLSEENGERQVLASVPATIYLGTRYSLRVRFFEGQILCFNGTTQVFSHRVQGNRVQGAHGVFAQGARVRCHRLHIATLNRYEPMEKVQAIVDGEPQPIALEEDRPYDYDEFGYLMYAGLNPDAGTSYGISNDYENLTVAVVDSWEGAKTIQLRVVDAGVWLRNFYIGDAEGYSLAWNSDIEGFITTLQLIEEAECKGVAMWTLGQEDPTVFTYLPRA</sequence>
<dbReference type="Proteomes" id="UP000027142">
    <property type="component" value="Chromosome"/>
</dbReference>
<dbReference type="PANTHER" id="PTHR46066:SF2">
    <property type="entry name" value="CHITINASE DOMAIN-CONTAINING PROTEIN 1"/>
    <property type="match status" value="1"/>
</dbReference>
<dbReference type="HOGENOM" id="CLU_343790_0_0_9"/>
<dbReference type="EMBL" id="CP003923">
    <property type="protein sequence ID" value="AIC96377.1"/>
    <property type="molecule type" value="Genomic_DNA"/>
</dbReference>
<dbReference type="Gene3D" id="2.60.120.560">
    <property type="entry name" value="Exo-inulinase, domain 1"/>
    <property type="match status" value="1"/>
</dbReference>
<dbReference type="InterPro" id="IPR017853">
    <property type="entry name" value="GH"/>
</dbReference>
<dbReference type="PANTHER" id="PTHR46066">
    <property type="entry name" value="CHITINASE DOMAIN-CONTAINING PROTEIN 1 FAMILY MEMBER"/>
    <property type="match status" value="1"/>
</dbReference>